<dbReference type="InterPro" id="IPR051019">
    <property type="entry name" value="VLCFA-Steroid_DH"/>
</dbReference>
<sequence>MGMSISPVHILACIGTVVCLFVAERAVDFLFFHFSTPAKPLESYRRRGPDPAYALITGASAGIGYGIGQALVRNGFGVILLGHKADELAEAAAKLVAQVPPEHSAGAGVDAGAFVKTIVMDAQTATPQELEDALRATIIDAGLRVSILVNNVGSCPVALPAWREHATYSPGDIDAVIDLNTRFMARLTALMVPVLAHNGAGADAQGMSHGTHRRSLIINLSSAGNVGLPWMVMYGATKAFNLAFSRGLARELEMSPETKHIDCLCIVPGDVRSQGNCLGSSKGSPDSDTYGAYIVNRVDGAVRRGWRDVSPYWLHHLQLALVDLIPESHRTKGVVDLMRQKKTAWDEVDKSKDE</sequence>
<evidence type="ECO:0000313" key="5">
    <source>
        <dbReference type="Proteomes" id="UP001430848"/>
    </source>
</evidence>
<evidence type="ECO:0000256" key="2">
    <source>
        <dbReference type="ARBA" id="ARBA00023002"/>
    </source>
</evidence>
<dbReference type="SUPFAM" id="SSF51735">
    <property type="entry name" value="NAD(P)-binding Rossmann-fold domains"/>
    <property type="match status" value="1"/>
</dbReference>
<dbReference type="InterPro" id="IPR036291">
    <property type="entry name" value="NAD(P)-bd_dom_sf"/>
</dbReference>
<dbReference type="PRINTS" id="PR00081">
    <property type="entry name" value="GDHRDH"/>
</dbReference>
<gene>
    <name evidence="4" type="ORF">SLS63_013113</name>
</gene>
<proteinExistence type="inferred from homology"/>
<organism evidence="4 5">
    <name type="scientific">Diaporthe eres</name>
    <name type="common">Phomopsis oblonga</name>
    <dbReference type="NCBI Taxonomy" id="83184"/>
    <lineage>
        <taxon>Eukaryota</taxon>
        <taxon>Fungi</taxon>
        <taxon>Dikarya</taxon>
        <taxon>Ascomycota</taxon>
        <taxon>Pezizomycotina</taxon>
        <taxon>Sordariomycetes</taxon>
        <taxon>Sordariomycetidae</taxon>
        <taxon>Diaporthales</taxon>
        <taxon>Diaporthaceae</taxon>
        <taxon>Diaporthe</taxon>
        <taxon>Diaporthe eres species complex</taxon>
    </lineage>
</organism>
<dbReference type="PRINTS" id="PR00080">
    <property type="entry name" value="SDRFAMILY"/>
</dbReference>
<accession>A0ABR1NPG5</accession>
<comment type="caution">
    <text evidence="4">The sequence shown here is derived from an EMBL/GenBank/DDBJ whole genome shotgun (WGS) entry which is preliminary data.</text>
</comment>
<keyword evidence="5" id="KW-1185">Reference proteome</keyword>
<evidence type="ECO:0000256" key="3">
    <source>
        <dbReference type="RuleBase" id="RU000363"/>
    </source>
</evidence>
<dbReference type="Gene3D" id="3.40.50.720">
    <property type="entry name" value="NAD(P)-binding Rossmann-like Domain"/>
    <property type="match status" value="1"/>
</dbReference>
<dbReference type="PANTHER" id="PTHR43899">
    <property type="entry name" value="RH59310P"/>
    <property type="match status" value="1"/>
</dbReference>
<name>A0ABR1NPG5_DIAER</name>
<dbReference type="PANTHER" id="PTHR43899:SF13">
    <property type="entry name" value="RH59310P"/>
    <property type="match status" value="1"/>
</dbReference>
<protein>
    <submittedName>
        <fullName evidence="4">Uncharacterized protein</fullName>
    </submittedName>
</protein>
<reference evidence="4 5" key="1">
    <citation type="submission" date="2024-02" db="EMBL/GenBank/DDBJ databases">
        <title>De novo assembly and annotation of 12 fungi associated with fruit tree decline syndrome in Ontario, Canada.</title>
        <authorList>
            <person name="Sulman M."/>
            <person name="Ellouze W."/>
            <person name="Ilyukhin E."/>
        </authorList>
    </citation>
    <scope>NUCLEOTIDE SEQUENCE [LARGE SCALE GENOMIC DNA]</scope>
    <source>
        <strain evidence="4 5">M169</strain>
    </source>
</reference>
<dbReference type="Proteomes" id="UP001430848">
    <property type="component" value="Unassembled WGS sequence"/>
</dbReference>
<dbReference type="Pfam" id="PF00106">
    <property type="entry name" value="adh_short"/>
    <property type="match status" value="1"/>
</dbReference>
<evidence type="ECO:0000313" key="4">
    <source>
        <dbReference type="EMBL" id="KAK7709971.1"/>
    </source>
</evidence>
<dbReference type="InterPro" id="IPR002347">
    <property type="entry name" value="SDR_fam"/>
</dbReference>
<comment type="similarity">
    <text evidence="1 3">Belongs to the short-chain dehydrogenases/reductases (SDR) family.</text>
</comment>
<keyword evidence="2" id="KW-0560">Oxidoreductase</keyword>
<dbReference type="EMBL" id="JAKNSF020000164">
    <property type="protein sequence ID" value="KAK7709971.1"/>
    <property type="molecule type" value="Genomic_DNA"/>
</dbReference>
<evidence type="ECO:0000256" key="1">
    <source>
        <dbReference type="ARBA" id="ARBA00006484"/>
    </source>
</evidence>